<name>A0A833UEX3_ACIBZ</name>
<organism evidence="1 2">
    <name type="scientific">Acinetobacter bereziniae</name>
    <name type="common">Acinetobacter genomosp. 10</name>
    <dbReference type="NCBI Taxonomy" id="106648"/>
    <lineage>
        <taxon>Bacteria</taxon>
        <taxon>Pseudomonadati</taxon>
        <taxon>Pseudomonadota</taxon>
        <taxon>Gammaproteobacteria</taxon>
        <taxon>Moraxellales</taxon>
        <taxon>Moraxellaceae</taxon>
        <taxon>Acinetobacter</taxon>
    </lineage>
</organism>
<reference evidence="2" key="1">
    <citation type="journal article" date="2020" name="MBio">
        <title>Horizontal gene transfer to a defensive symbiont with a reduced genome amongst a multipartite beetle microbiome.</title>
        <authorList>
            <person name="Waterworth S.C."/>
            <person name="Florez L.V."/>
            <person name="Rees E.R."/>
            <person name="Hertweck C."/>
            <person name="Kaltenpoth M."/>
            <person name="Kwan J.C."/>
        </authorList>
    </citation>
    <scope>NUCLEOTIDE SEQUENCE [LARGE SCALE GENOMIC DNA]</scope>
</reference>
<sequence>MIDYRFEGKKRVGGATIGITASKGRDGLYTIYGGMYDLDAVPTSKLLGSNIKTIDQIKYEAKLFFNLSKIEDIS</sequence>
<proteinExistence type="predicted"/>
<comment type="caution">
    <text evidence="1">The sequence shown here is derived from an EMBL/GenBank/DDBJ whole genome shotgun (WGS) entry which is preliminary data.</text>
</comment>
<gene>
    <name evidence="1" type="ORF">GAK29_00404</name>
</gene>
<accession>A0A833UEX3</accession>
<dbReference type="AlphaFoldDB" id="A0A833UEX3"/>
<evidence type="ECO:0000313" key="2">
    <source>
        <dbReference type="Proteomes" id="UP000490535"/>
    </source>
</evidence>
<evidence type="ECO:0000313" key="1">
    <source>
        <dbReference type="EMBL" id="KAF1027928.1"/>
    </source>
</evidence>
<dbReference type="Proteomes" id="UP000490535">
    <property type="component" value="Unassembled WGS sequence"/>
</dbReference>
<protein>
    <submittedName>
        <fullName evidence="1">Uncharacterized protein</fullName>
    </submittedName>
</protein>
<dbReference type="EMBL" id="WNDP01000005">
    <property type="protein sequence ID" value="KAF1027928.1"/>
    <property type="molecule type" value="Genomic_DNA"/>
</dbReference>